<dbReference type="EMBL" id="CP045929">
    <property type="protein sequence ID" value="QGK69341.1"/>
    <property type="molecule type" value="Genomic_DNA"/>
</dbReference>
<keyword evidence="2" id="KW-1133">Transmembrane helix</keyword>
<feature type="compositionally biased region" description="Low complexity" evidence="1">
    <location>
        <begin position="105"/>
        <end position="122"/>
    </location>
</feature>
<sequence length="218" mass="21743">MTTSPAGPPFPISVPKNGFGVTSLVLGIIGVVFSVIPIIGVIAWPLVILGLIFGILGIVRASKGTASNRGVAIAGTALSAVGLVICMAWAAAIGSTAPPAPPQPAGAAAPVQGAQPAAPAVPDEQSARAEIWGEGEISVTVTDGQGTTSNTVTGAQTIDLESGFVSVSVSRSPSMDDYMNNGGPSTGEVGCTLFRGDEVVDDKQASGEFATVACSKMY</sequence>
<dbReference type="AlphaFoldDB" id="A0A5Q3Q401"/>
<feature type="transmembrane region" description="Helical" evidence="2">
    <location>
        <begin position="26"/>
        <end position="59"/>
    </location>
</feature>
<reference evidence="4" key="1">
    <citation type="submission" date="2019-11" db="EMBL/GenBank/DDBJ databases">
        <title>The complete genome sequence of Saccharopolyspora sp. E2A.</title>
        <authorList>
            <person name="Zhang G."/>
        </authorList>
    </citation>
    <scope>NUCLEOTIDE SEQUENCE [LARGE SCALE GENOMIC DNA]</scope>
    <source>
        <strain evidence="4">E2A</strain>
    </source>
</reference>
<keyword evidence="4" id="KW-1185">Reference proteome</keyword>
<proteinExistence type="predicted"/>
<evidence type="ECO:0000256" key="1">
    <source>
        <dbReference type="SAM" id="MobiDB-lite"/>
    </source>
</evidence>
<evidence type="ECO:0000313" key="3">
    <source>
        <dbReference type="EMBL" id="QGK69341.1"/>
    </source>
</evidence>
<accession>A0A5Q3Q401</accession>
<evidence type="ECO:0000313" key="4">
    <source>
        <dbReference type="Proteomes" id="UP000371041"/>
    </source>
</evidence>
<evidence type="ECO:0000256" key="2">
    <source>
        <dbReference type="SAM" id="Phobius"/>
    </source>
</evidence>
<protein>
    <submittedName>
        <fullName evidence="3">DUF4190 domain-containing protein</fullName>
    </submittedName>
</protein>
<feature type="transmembrane region" description="Helical" evidence="2">
    <location>
        <begin position="71"/>
        <end position="92"/>
    </location>
</feature>
<keyword evidence="2" id="KW-0812">Transmembrane</keyword>
<name>A0A5Q3Q401_9PSEU</name>
<feature type="region of interest" description="Disordered" evidence="1">
    <location>
        <begin position="99"/>
        <end position="126"/>
    </location>
</feature>
<keyword evidence="2" id="KW-0472">Membrane</keyword>
<dbReference type="Gene3D" id="2.60.40.2880">
    <property type="entry name" value="MmpS1-5, C-terminal soluble domain"/>
    <property type="match status" value="1"/>
</dbReference>
<dbReference type="KEGG" id="sace:GIY23_07195"/>
<gene>
    <name evidence="3" type="ORF">GIY23_07195</name>
</gene>
<dbReference type="InterPro" id="IPR038468">
    <property type="entry name" value="MmpS_C"/>
</dbReference>
<organism evidence="3 4">
    <name type="scientific">Allosaccharopolyspora coralli</name>
    <dbReference type="NCBI Taxonomy" id="2665642"/>
    <lineage>
        <taxon>Bacteria</taxon>
        <taxon>Bacillati</taxon>
        <taxon>Actinomycetota</taxon>
        <taxon>Actinomycetes</taxon>
        <taxon>Pseudonocardiales</taxon>
        <taxon>Pseudonocardiaceae</taxon>
        <taxon>Allosaccharopolyspora</taxon>
    </lineage>
</organism>
<dbReference type="Proteomes" id="UP000371041">
    <property type="component" value="Chromosome"/>
</dbReference>